<dbReference type="eggNOG" id="COG0419">
    <property type="taxonomic scope" value="Bacteria"/>
</dbReference>
<reference evidence="3 4" key="1">
    <citation type="journal article" date="2011" name="Stand. Genomic Sci.">
        <title>Complete genome sequence of the gliding freshwater bacterium Fluviicola taffensis type strain (RW262).</title>
        <authorList>
            <person name="Woyke T."/>
            <person name="Chertkov O."/>
            <person name="Lapidus A."/>
            <person name="Nolan M."/>
            <person name="Lucas S."/>
            <person name="Del Rio T.G."/>
            <person name="Tice H."/>
            <person name="Cheng J.F."/>
            <person name="Tapia R."/>
            <person name="Han C."/>
            <person name="Goodwin L."/>
            <person name="Pitluck S."/>
            <person name="Liolios K."/>
            <person name="Pagani I."/>
            <person name="Ivanova N."/>
            <person name="Huntemann M."/>
            <person name="Mavromatis K."/>
            <person name="Mikhailova N."/>
            <person name="Pati A."/>
            <person name="Chen A."/>
            <person name="Palaniappan K."/>
            <person name="Land M."/>
            <person name="Hauser L."/>
            <person name="Brambilla E.M."/>
            <person name="Rohde M."/>
            <person name="Mwirichia R."/>
            <person name="Sikorski J."/>
            <person name="Tindall B.J."/>
            <person name="Goker M."/>
            <person name="Bristow J."/>
            <person name="Eisen J.A."/>
            <person name="Markowitz V."/>
            <person name="Hugenholtz P."/>
            <person name="Klenk H.P."/>
            <person name="Kyrpides N.C."/>
        </authorList>
    </citation>
    <scope>NUCLEOTIDE SEQUENCE [LARGE SCALE GENOMIC DNA]</scope>
    <source>
        <strain evidence="4">DSM 16823 / RW262 / RW262</strain>
    </source>
</reference>
<dbReference type="InterPro" id="IPR011990">
    <property type="entry name" value="TPR-like_helical_dom_sf"/>
</dbReference>
<name>F2I9G6_FLUTR</name>
<dbReference type="Pfam" id="PF07676">
    <property type="entry name" value="PD40"/>
    <property type="match status" value="1"/>
</dbReference>
<feature type="coiled-coil region" evidence="1">
    <location>
        <begin position="1530"/>
        <end position="1581"/>
    </location>
</feature>
<dbReference type="RefSeq" id="WP_013687914.1">
    <property type="nucleotide sequence ID" value="NC_015321.1"/>
</dbReference>
<feature type="coiled-coil region" evidence="1">
    <location>
        <begin position="1327"/>
        <end position="1382"/>
    </location>
</feature>
<dbReference type="Proteomes" id="UP000007463">
    <property type="component" value="Chromosome"/>
</dbReference>
<dbReference type="InterPro" id="IPR011659">
    <property type="entry name" value="WD40"/>
</dbReference>
<keyword evidence="2" id="KW-0732">Signal</keyword>
<accession>F2I9G6</accession>
<dbReference type="OrthoDB" id="9790815at2"/>
<reference evidence="4" key="2">
    <citation type="submission" date="2011-02" db="EMBL/GenBank/DDBJ databases">
        <title>The complete genome of Fluviicola taffensis DSM 16823.</title>
        <authorList>
            <consortium name="US DOE Joint Genome Institute (JGI-PGF)"/>
            <person name="Lucas S."/>
            <person name="Copeland A."/>
            <person name="Lapidus A."/>
            <person name="Bruce D."/>
            <person name="Goodwin L."/>
            <person name="Pitluck S."/>
            <person name="Kyrpides N."/>
            <person name="Mavromatis K."/>
            <person name="Ivanova N."/>
            <person name="Mikhailova N."/>
            <person name="Pagani I."/>
            <person name="Chertkov O."/>
            <person name="Detter J.C."/>
            <person name="Han C."/>
            <person name="Tapia R."/>
            <person name="Land M."/>
            <person name="Hauser L."/>
            <person name="Markowitz V."/>
            <person name="Cheng J.-F."/>
            <person name="Hugenholtz P."/>
            <person name="Woyke T."/>
            <person name="Wu D."/>
            <person name="Tindall B."/>
            <person name="Pomrenke H.G."/>
            <person name="Brambilla E."/>
            <person name="Klenk H.-P."/>
            <person name="Eisen J.A."/>
        </authorList>
    </citation>
    <scope>NUCLEOTIDE SEQUENCE [LARGE SCALE GENOMIC DNA]</scope>
    <source>
        <strain evidence="4">DSM 16823 / RW262 / RW262</strain>
    </source>
</reference>
<evidence type="ECO:0000313" key="4">
    <source>
        <dbReference type="Proteomes" id="UP000007463"/>
    </source>
</evidence>
<evidence type="ECO:0000256" key="1">
    <source>
        <dbReference type="SAM" id="Coils"/>
    </source>
</evidence>
<dbReference type="EMBL" id="CP002542">
    <property type="protein sequence ID" value="AEA45147.1"/>
    <property type="molecule type" value="Genomic_DNA"/>
</dbReference>
<dbReference type="STRING" id="755732.Fluta_3173"/>
<keyword evidence="1" id="KW-0175">Coiled coil</keyword>
<feature type="coiled-coil region" evidence="1">
    <location>
        <begin position="1428"/>
        <end position="1455"/>
    </location>
</feature>
<dbReference type="KEGG" id="fte:Fluta_3173"/>
<dbReference type="SUPFAM" id="SSF75011">
    <property type="entry name" value="3-carboxy-cis,cis-mucoante lactonizing enzyme"/>
    <property type="match status" value="1"/>
</dbReference>
<evidence type="ECO:0000256" key="2">
    <source>
        <dbReference type="SAM" id="SignalP"/>
    </source>
</evidence>
<proteinExistence type="predicted"/>
<dbReference type="eggNOG" id="COG1196">
    <property type="taxonomic scope" value="Bacteria"/>
</dbReference>
<evidence type="ECO:0000313" key="3">
    <source>
        <dbReference type="EMBL" id="AEA45147.1"/>
    </source>
</evidence>
<feature type="signal peptide" evidence="2">
    <location>
        <begin position="1"/>
        <end position="28"/>
    </location>
</feature>
<sequence precursor="true">MLSLKSFKRINAWLLLFLFIQTAQLSFAQESETELKENAAKLFDSEKFVEATSLYLRLIALNPRSTEYNYRYGTCLLFNSNRKQDAFKYLNYSVTDPTIAPAAYFYLGKAYHLNFQFNEAIKNYNIYIQKSGGNPNPNFETSHQIEMCQNGKKLLTTISDLVVLEKKEIEYASFFRLYNLSNIGGVNLITADYQSKIDKKKNHIPLIHFPDKAQTIYYSSYGDSDKGSKDIYCRRRLPDGKWGLPSLVTGNVNTKYDEDFPYLSPNGQYLYFCSKGHNSMGGFDIYRSKFDFETNSFGDPENMDFAISSPDNDLFYVVDSLEKNAYFASTRQSENGKIHVYKVRVDRVPLQLAIIKGDFISTINPENKKVTIKVVDFNSGDEIGVFKSNDKGKYLITLPKAGKYTYEMTVDGSTSVHKSQVTIPILKEFKPLKQKIQEELLNKEDVVRVVDQFNEEVEDAQGILAEVIRARAELNVNAGNFDILALDSEKENKKVLADIGLEGASNQEIISKFEGIQQKQGQKLDGLRRLETGSLVAIVDKAIEAENLQAEVKKDVARANAASTNTEKNEILLAANDKVEKILELKEEIQRIDQFVDSISKLIPKEQEKLQSITALKETVSKSVIDEKFDQLKDAVVAKADLVKSIESEKETHPVDNLLAQNETLGKQSEQLKKQLKSYKENDQNLVQELKALKTELGEAKSKDQSAIQSKIDAKEAEQKLVAEEVKRLTDKVAEIHKVEVLNTKEITFINNLQHTNDNRTVTKAEADAKVDEINANNVRSLEAYVKQQVKSIDTTEITARSNDVLVQESKERIEEFEADYSLAQTAVDKQSDLTHEEKVALKIQNNEQLDKKLTQELSKIDEGLAKNPTDSELKKQKEKVLALKTENLSNKETILTEAQLPINVSTTPEKELTALVPNYETLLKNAGNESDVEAKLKAENQVDEMLLDQVDQEMERVYESLTKDPLNQKLQDKKEALISLKKQKEGVVKERQDKLDELQTAKNDQVAAVSIEKELNQVAPNYEEEKKVIGTKNGLEELKALNQLETKVNESINKELTILNLKTDPVSTKRKEVLGELRKQFEENISSRNETIKELTTTASKDPINPTDNNAFKEILPSYNENIATIEAGTSTGLEKSQLIIEEESKLLTAINQEQDKLKKIIGKNPTDSLSINTLLDLNELETLHESKLDELKQTAISQAKAKLKDEQVRQEILPTYQMLSQDEIQRLNPDQAKENLLQEKELQTALEKQIQANKKSLDTKFSAEKTAENQVLTDLLQQSKETEEELKAVASKTPIATTTTKEIASLNVVLGKDYEFAMTQKPANKEEASKQLQILNELSESIELKLDEEKRSETRNESHIQIFENQLASIKARKETVNSEFVQIVEVKTPKTENPESDLAQLKSDEKQLKTELTNATPKGKTEIEKKLAENHANQQKIELAIQEKQVTELKAKSDEKKVGLEEIETTNPLKEVVLSRTAEKLVSEDKIFEKTSQITLIEASTDFLLSQKAFEETNQIVQTETALKEQRRRFSIEIGELESEMEQSKSDSKRTEELKLQRKALQDAIAKIDQQLVLLDKEKSYDLINDPALSKSVSVEEEQKIASSKEYPELREQQQAINRLKESANQTQNSIVEKRKEYVLATNSTEKERIQTQIQQLGNELAAQNKEIVSKETVLNTALNNVDGDKEAWKNVLTREVQPKTAVSTSISEVLAPEVGSGFEIKKENGTEPRTIKKVIPLGIKAPTGLVYRVQVGAFAKPIPEDLFKEFTPVTGEKLDNGITRYLAGYFGNRQKVLDAQQAIRGIGYKDAFVVAYCDGKRISLAEARQLEEQGLCKPMRQDSIVMEVIQNTIAQLPLDTIAKYKTEPKVSDYNKAPGAVSAIAIEEIKGLFFTVQVGVYNRPATKEQLRDINPLVTRRLENGQIRYSTGTFRSVDAARPKKAEAVEKGVLDAFITAYYDGERISLQEAKKLLADQGEAVLFKEQELPKVEETPVSDQVVKDYAKANPLIEKPVFNQYALVSQESYSEYPRKIMNQLRIQGDFYFDQTDLRIKTQLEEALPKLVNSTILFDTIVQKPLISADINEPNRTLVVGIWDFKEISGSWANWLLRLTLPYEVKTSSSIIEISMNVSGEEERKKVEALFTAQGGRLKTE</sequence>
<feature type="coiled-coil region" evidence="1">
    <location>
        <begin position="655"/>
        <end position="732"/>
    </location>
</feature>
<dbReference type="eggNOG" id="COG3391">
    <property type="taxonomic scope" value="Bacteria"/>
</dbReference>
<feature type="coiled-coil region" evidence="1">
    <location>
        <begin position="1613"/>
        <end position="1670"/>
    </location>
</feature>
<keyword evidence="4" id="KW-1185">Reference proteome</keyword>
<organism evidence="3 4">
    <name type="scientific">Fluviicola taffensis (strain DSM 16823 / NCIMB 13979 / RW262)</name>
    <dbReference type="NCBI Taxonomy" id="755732"/>
    <lineage>
        <taxon>Bacteria</taxon>
        <taxon>Pseudomonadati</taxon>
        <taxon>Bacteroidota</taxon>
        <taxon>Flavobacteriia</taxon>
        <taxon>Flavobacteriales</taxon>
        <taxon>Crocinitomicaceae</taxon>
        <taxon>Fluviicola</taxon>
    </lineage>
</organism>
<gene>
    <name evidence="3" type="ordered locus">Fluta_3173</name>
</gene>
<protein>
    <submittedName>
        <fullName evidence="3">WD40-like beta Propeller containing protein</fullName>
    </submittedName>
</protein>
<dbReference type="Gene3D" id="1.25.40.10">
    <property type="entry name" value="Tetratricopeptide repeat domain"/>
    <property type="match status" value="1"/>
</dbReference>
<dbReference type="SUPFAM" id="SSF48452">
    <property type="entry name" value="TPR-like"/>
    <property type="match status" value="1"/>
</dbReference>
<feature type="chain" id="PRO_5003283205" evidence="2">
    <location>
        <begin position="29"/>
        <end position="2153"/>
    </location>
</feature>
<dbReference type="HOGENOM" id="CLU_231740_0_0_10"/>